<proteinExistence type="predicted"/>
<dbReference type="OrthoDB" id="3672266at2759"/>
<reference evidence="1 2" key="1">
    <citation type="journal article" date="2013" name="PLoS Genet.">
        <title>Comparative genome structure, secondary metabolite, and effector coding capacity across Cochliobolus pathogens.</title>
        <authorList>
            <person name="Condon B.J."/>
            <person name="Leng Y."/>
            <person name="Wu D."/>
            <person name="Bushley K.E."/>
            <person name="Ohm R.A."/>
            <person name="Otillar R."/>
            <person name="Martin J."/>
            <person name="Schackwitz W."/>
            <person name="Grimwood J."/>
            <person name="MohdZainudin N."/>
            <person name="Xue C."/>
            <person name="Wang R."/>
            <person name="Manning V.A."/>
            <person name="Dhillon B."/>
            <person name="Tu Z.J."/>
            <person name="Steffenson B.J."/>
            <person name="Salamov A."/>
            <person name="Sun H."/>
            <person name="Lowry S."/>
            <person name="LaButti K."/>
            <person name="Han J."/>
            <person name="Copeland A."/>
            <person name="Lindquist E."/>
            <person name="Barry K."/>
            <person name="Schmutz J."/>
            <person name="Baker S.E."/>
            <person name="Ciuffetti L.M."/>
            <person name="Grigoriev I.V."/>
            <person name="Zhong S."/>
            <person name="Turgeon B.G."/>
        </authorList>
    </citation>
    <scope>NUCLEOTIDE SEQUENCE [LARGE SCALE GENOMIC DNA]</scope>
    <source>
        <strain evidence="1 2">FI3</strain>
    </source>
</reference>
<organism evidence="1 2">
    <name type="scientific">Bipolaris victoriae (strain FI3)</name>
    <name type="common">Victoria blight of oats agent</name>
    <name type="synonym">Cochliobolus victoriae</name>
    <dbReference type="NCBI Taxonomy" id="930091"/>
    <lineage>
        <taxon>Eukaryota</taxon>
        <taxon>Fungi</taxon>
        <taxon>Dikarya</taxon>
        <taxon>Ascomycota</taxon>
        <taxon>Pezizomycotina</taxon>
        <taxon>Dothideomycetes</taxon>
        <taxon>Pleosporomycetidae</taxon>
        <taxon>Pleosporales</taxon>
        <taxon>Pleosporineae</taxon>
        <taxon>Pleosporaceae</taxon>
        <taxon>Bipolaris</taxon>
    </lineage>
</organism>
<dbReference type="Proteomes" id="UP000054337">
    <property type="component" value="Unassembled WGS sequence"/>
</dbReference>
<protein>
    <submittedName>
        <fullName evidence="1">Uncharacterized protein</fullName>
    </submittedName>
</protein>
<dbReference type="AlphaFoldDB" id="W7E4J0"/>
<accession>W7E4J0</accession>
<dbReference type="RefSeq" id="XP_014550504.1">
    <property type="nucleotide sequence ID" value="XM_014695018.1"/>
</dbReference>
<evidence type="ECO:0000313" key="2">
    <source>
        <dbReference type="Proteomes" id="UP000054337"/>
    </source>
</evidence>
<gene>
    <name evidence="1" type="ORF">COCVIDRAFT_31772</name>
</gene>
<dbReference type="HOGENOM" id="CLU_2170620_0_0_1"/>
<dbReference type="GeneID" id="26254875"/>
<name>W7E4J0_BIPV3</name>
<dbReference type="EMBL" id="KI968875">
    <property type="protein sequence ID" value="EUN20930.1"/>
    <property type="molecule type" value="Genomic_DNA"/>
</dbReference>
<sequence>MPSITQPLIPHTSDPANWQQCEYRRELFKLLLSYLNGINEFSSDSYDIDAEKRMNFLLDLFWLSDTEALQAQLGDDTARIQTALKSWMSMRHHLGAFRRATGYFGWPGEQ</sequence>
<keyword evidence="2" id="KW-1185">Reference proteome</keyword>
<evidence type="ECO:0000313" key="1">
    <source>
        <dbReference type="EMBL" id="EUN20930.1"/>
    </source>
</evidence>